<evidence type="ECO:0000256" key="1">
    <source>
        <dbReference type="SAM" id="MobiDB-lite"/>
    </source>
</evidence>
<feature type="region of interest" description="Disordered" evidence="1">
    <location>
        <begin position="349"/>
        <end position="373"/>
    </location>
</feature>
<dbReference type="GeneID" id="28964068"/>
<name>A0A1A6AEQ2_9TREE</name>
<reference evidence="3" key="3">
    <citation type="submission" date="2024-02" db="EMBL/GenBank/DDBJ databases">
        <title>Comparative genomics of Cryptococcus and Kwoniella reveals pathogenesis evolution and contrasting modes of karyotype evolution via chromosome fusion or intercentromeric recombination.</title>
        <authorList>
            <person name="Coelho M.A."/>
            <person name="David-Palma M."/>
            <person name="Shea T."/>
            <person name="Bowers K."/>
            <person name="McGinley-Smith S."/>
            <person name="Mohammad A.W."/>
            <person name="Gnirke A."/>
            <person name="Yurkov A.M."/>
            <person name="Nowrousian M."/>
            <person name="Sun S."/>
            <person name="Cuomo C.A."/>
            <person name="Heitman J."/>
        </authorList>
    </citation>
    <scope>NUCLEOTIDE SEQUENCE</scope>
    <source>
        <strain evidence="3">CBS 10117</strain>
    </source>
</reference>
<feature type="compositionally biased region" description="Pro residues" evidence="1">
    <location>
        <begin position="270"/>
        <end position="282"/>
    </location>
</feature>
<feature type="compositionally biased region" description="Polar residues" evidence="1">
    <location>
        <begin position="285"/>
        <end position="314"/>
    </location>
</feature>
<dbReference type="Proteomes" id="UP000078595">
    <property type="component" value="Chromosome 1"/>
</dbReference>
<feature type="compositionally biased region" description="Pro residues" evidence="1">
    <location>
        <begin position="249"/>
        <end position="258"/>
    </location>
</feature>
<keyword evidence="4" id="KW-1185">Reference proteome</keyword>
<protein>
    <submittedName>
        <fullName evidence="2">Uncharacterized protein</fullName>
    </submittedName>
</protein>
<dbReference type="EMBL" id="KI894027">
    <property type="protein sequence ID" value="OBR88552.1"/>
    <property type="molecule type" value="Genomic_DNA"/>
</dbReference>
<evidence type="ECO:0000313" key="2">
    <source>
        <dbReference type="EMBL" id="OBR88552.1"/>
    </source>
</evidence>
<dbReference type="EMBL" id="CP144530">
    <property type="protein sequence ID" value="WWC57834.1"/>
    <property type="molecule type" value="Genomic_DNA"/>
</dbReference>
<evidence type="ECO:0000313" key="3">
    <source>
        <dbReference type="EMBL" id="WWC57834.1"/>
    </source>
</evidence>
<feature type="region of interest" description="Disordered" evidence="1">
    <location>
        <begin position="215"/>
        <end position="319"/>
    </location>
</feature>
<gene>
    <name evidence="2" type="ORF">I303_00369</name>
    <name evidence="3" type="ORF">I303_100369</name>
</gene>
<feature type="region of interest" description="Disordered" evidence="1">
    <location>
        <begin position="66"/>
        <end position="103"/>
    </location>
</feature>
<sequence length="373" mass="40559">MTDTNTHTSSATNTRQVSTMRPISGGGYTNPRRAPSVMSGTSNLSGAAVSLIVKQTVEQMMEKMHLSNDGSSDGHLSDDDTVSDFNDTKTDYDPRAPYAKNTLVGTAPRGPLVSLDPFAPVKGTISRNGGKEWMTVFHIPTRGHMAFSDDTGTYYAIPRTHYPLGTLNQFHERLLERSDKTEMWHRLPENDWKIDPHPIVSGDELDRAISAASMPFGASGSASTGMPPPPPPPPVHPFTPSNGSHSRHPYPPPAPPPFGLSESSQGSMLPPLPPPPPPPPCVPTLSGQSQMTGPPRSAFNTTGSQRSRQPNNNYFADRRFPTSVDFDMSKRSSDANERVVIGYDFEGREYYGHPSQRAPPPPSDFAGWHSSDN</sequence>
<feature type="region of interest" description="Disordered" evidence="1">
    <location>
        <begin position="1"/>
        <end position="41"/>
    </location>
</feature>
<organism evidence="2">
    <name type="scientific">Kwoniella dejecticola CBS 10117</name>
    <dbReference type="NCBI Taxonomy" id="1296121"/>
    <lineage>
        <taxon>Eukaryota</taxon>
        <taxon>Fungi</taxon>
        <taxon>Dikarya</taxon>
        <taxon>Basidiomycota</taxon>
        <taxon>Agaricomycotina</taxon>
        <taxon>Tremellomycetes</taxon>
        <taxon>Tremellales</taxon>
        <taxon>Cryptococcaceae</taxon>
        <taxon>Kwoniella</taxon>
    </lineage>
</organism>
<dbReference type="AlphaFoldDB" id="A0A1A6AEQ2"/>
<dbReference type="VEuPathDB" id="FungiDB:I303_00369"/>
<feature type="compositionally biased region" description="Pro residues" evidence="1">
    <location>
        <begin position="226"/>
        <end position="237"/>
    </location>
</feature>
<evidence type="ECO:0000313" key="4">
    <source>
        <dbReference type="Proteomes" id="UP000078595"/>
    </source>
</evidence>
<accession>A0A1A6AEQ2</accession>
<reference evidence="3" key="2">
    <citation type="submission" date="2013-07" db="EMBL/GenBank/DDBJ databases">
        <authorList>
            <consortium name="The Broad Institute Genome Sequencing Platform"/>
            <person name="Cuomo C."/>
            <person name="Litvintseva A."/>
            <person name="Chen Y."/>
            <person name="Heitman J."/>
            <person name="Sun S."/>
            <person name="Springer D."/>
            <person name="Dromer F."/>
            <person name="Young S.K."/>
            <person name="Zeng Q."/>
            <person name="Gargeya S."/>
            <person name="Fitzgerald M."/>
            <person name="Abouelleil A."/>
            <person name="Alvarado L."/>
            <person name="Berlin A.M."/>
            <person name="Chapman S.B."/>
            <person name="Dewar J."/>
            <person name="Goldberg J."/>
            <person name="Griggs A."/>
            <person name="Gujja S."/>
            <person name="Hansen M."/>
            <person name="Howarth C."/>
            <person name="Imamovic A."/>
            <person name="Larimer J."/>
            <person name="McCowan C."/>
            <person name="Murphy C."/>
            <person name="Pearson M."/>
            <person name="Priest M."/>
            <person name="Roberts A."/>
            <person name="Saif S."/>
            <person name="Shea T."/>
            <person name="Sykes S."/>
            <person name="Wortman J."/>
            <person name="Nusbaum C."/>
            <person name="Birren B."/>
        </authorList>
    </citation>
    <scope>NUCLEOTIDE SEQUENCE</scope>
    <source>
        <strain evidence="3">CBS 10117</strain>
    </source>
</reference>
<proteinExistence type="predicted"/>
<dbReference type="KEGG" id="kdj:28964068"/>
<reference evidence="2" key="1">
    <citation type="submission" date="2013-07" db="EMBL/GenBank/DDBJ databases">
        <title>The Genome Sequence of Cryptococcus dejecticola CBS10117.</title>
        <authorList>
            <consortium name="The Broad Institute Genome Sequencing Platform"/>
            <person name="Cuomo C."/>
            <person name="Litvintseva A."/>
            <person name="Chen Y."/>
            <person name="Heitman J."/>
            <person name="Sun S."/>
            <person name="Springer D."/>
            <person name="Dromer F."/>
            <person name="Young S.K."/>
            <person name="Zeng Q."/>
            <person name="Gargeya S."/>
            <person name="Fitzgerald M."/>
            <person name="Abouelleil A."/>
            <person name="Alvarado L."/>
            <person name="Berlin A.M."/>
            <person name="Chapman S.B."/>
            <person name="Dewar J."/>
            <person name="Goldberg J."/>
            <person name="Griggs A."/>
            <person name="Gujja S."/>
            <person name="Hansen M."/>
            <person name="Howarth C."/>
            <person name="Imamovic A."/>
            <person name="Larimer J."/>
            <person name="McCowan C."/>
            <person name="Murphy C."/>
            <person name="Pearson M."/>
            <person name="Priest M."/>
            <person name="Roberts A."/>
            <person name="Saif S."/>
            <person name="Shea T."/>
            <person name="Sykes S."/>
            <person name="Wortman J."/>
            <person name="Nusbaum C."/>
            <person name="Birren B."/>
        </authorList>
    </citation>
    <scope>NUCLEOTIDE SEQUENCE [LARGE SCALE GENOMIC DNA]</scope>
    <source>
        <strain evidence="2">CBS 10117</strain>
    </source>
</reference>
<feature type="compositionally biased region" description="Polar residues" evidence="1">
    <location>
        <begin position="1"/>
        <end position="21"/>
    </location>
</feature>
<dbReference type="RefSeq" id="XP_018266394.1">
    <property type="nucleotide sequence ID" value="XM_018403740.1"/>
</dbReference>